<dbReference type="InterPro" id="IPR001849">
    <property type="entry name" value="PH_domain"/>
</dbReference>
<dbReference type="EMBL" id="CANTUO010000006">
    <property type="protein sequence ID" value="CAI5760434.1"/>
    <property type="molecule type" value="Genomic_DNA"/>
</dbReference>
<name>A0A9W4U077_9ASCO</name>
<evidence type="ECO:0000313" key="2">
    <source>
        <dbReference type="EMBL" id="CAI5760434.1"/>
    </source>
</evidence>
<proteinExistence type="predicted"/>
<evidence type="ECO:0000259" key="1">
    <source>
        <dbReference type="Pfam" id="PF16457"/>
    </source>
</evidence>
<organism evidence="2 3">
    <name type="scientific">Candida verbasci</name>
    <dbReference type="NCBI Taxonomy" id="1227364"/>
    <lineage>
        <taxon>Eukaryota</taxon>
        <taxon>Fungi</taxon>
        <taxon>Dikarya</taxon>
        <taxon>Ascomycota</taxon>
        <taxon>Saccharomycotina</taxon>
        <taxon>Pichiomycetes</taxon>
        <taxon>Debaryomycetaceae</taxon>
        <taxon>Candida/Lodderomyces clade</taxon>
        <taxon>Candida</taxon>
    </lineage>
</organism>
<protein>
    <recommendedName>
        <fullName evidence="1">PH domain-containing protein</fullName>
    </recommendedName>
</protein>
<accession>A0A9W4U077</accession>
<dbReference type="OrthoDB" id="28413at2759"/>
<keyword evidence="3" id="KW-1185">Reference proteome</keyword>
<dbReference type="AlphaFoldDB" id="A0A9W4U077"/>
<dbReference type="InterPro" id="IPR011993">
    <property type="entry name" value="PH-like_dom_sf"/>
</dbReference>
<dbReference type="Proteomes" id="UP001152885">
    <property type="component" value="Unassembled WGS sequence"/>
</dbReference>
<sequence length="646" mass="75388">MESSRSINHKLNELLSKNNSNKFKLERQISLTYGSILKQNILGINKQEKVNSIVVLAKLLDCIESTNEFNNILDHGLFSTLFSIISSNMSTETYKAILKICTILVSGNIFETEKIEFYLPLFDSLVDYLDVIEIITTKLFLQDNKITLNSIKLVYNLINKCLDFNYTGIITLSGHLKHVNFFNTIGNLLETNDALILSSIDELKISYYNLNMNLNSTKFDLSIKSHQIMLNHLFIFLEVSLNEYGTPATIDEYIKAGFTDNPRQFVIENFTILLAMDLKIFLKDPNFTFKKRFHEELMMSDHTRTFPLYLFIEKSTQLWISIFTQRETYPFIYNSILSWELFIYSTMNNCLILWQQTKAKLNNVDINKIFELLYSNLNSIEYKISSDLPIDECLEIDENIRRIQVESIKLNLNNQWNSEINEFDKLLVQKVTEFVLEQRVIQLLKGSWVFTESFGESLFKNSKSSSSSSSNYKYYYIILAPNRNFIYYKEFTEKPKNNPNFEEMEEKKIKISDIHDLKSIRIGSAIGEDDIKKNSMLISIKGTISYEKITLFDINSKKLLSFYTDNINKKLIIQDGIKMLKKDNSLSEETTSQINTLIEIRRTTQLIPLENEINIPNKEDDDVDDDDDIYNFDELNRISNDFNYVN</sequence>
<gene>
    <name evidence="2" type="ORF">CANVERA_P4944</name>
</gene>
<dbReference type="Pfam" id="PF16457">
    <property type="entry name" value="PH_12"/>
    <property type="match status" value="1"/>
</dbReference>
<reference evidence="2" key="1">
    <citation type="submission" date="2022-12" db="EMBL/GenBank/DDBJ databases">
        <authorList>
            <person name="Brejova B."/>
        </authorList>
    </citation>
    <scope>NUCLEOTIDE SEQUENCE</scope>
</reference>
<evidence type="ECO:0000313" key="3">
    <source>
        <dbReference type="Proteomes" id="UP001152885"/>
    </source>
</evidence>
<feature type="domain" description="PH" evidence="1">
    <location>
        <begin position="436"/>
        <end position="581"/>
    </location>
</feature>
<comment type="caution">
    <text evidence="2">The sequence shown here is derived from an EMBL/GenBank/DDBJ whole genome shotgun (WGS) entry which is preliminary data.</text>
</comment>
<dbReference type="Gene3D" id="2.30.29.30">
    <property type="entry name" value="Pleckstrin-homology domain (PH domain)/Phosphotyrosine-binding domain (PTB)"/>
    <property type="match status" value="1"/>
</dbReference>